<dbReference type="STRING" id="1754192.A0A1Y1XCN2"/>
<name>A0A1Y1XCN2_9FUNG</name>
<comment type="caution">
    <text evidence="1">The sequence shown here is derived from an EMBL/GenBank/DDBJ whole genome shotgun (WGS) entry which is preliminary data.</text>
</comment>
<reference evidence="1 2" key="1">
    <citation type="submission" date="2016-08" db="EMBL/GenBank/DDBJ databases">
        <title>A Parts List for Fungal Cellulosomes Revealed by Comparative Genomics.</title>
        <authorList>
            <consortium name="DOE Joint Genome Institute"/>
            <person name="Haitjema C.H."/>
            <person name="Gilmore S.P."/>
            <person name="Henske J.K."/>
            <person name="Solomon K.V."/>
            <person name="De Groot R."/>
            <person name="Kuo A."/>
            <person name="Mondo S.J."/>
            <person name="Salamov A.A."/>
            <person name="Labutti K."/>
            <person name="Zhao Z."/>
            <person name="Chiniquy J."/>
            <person name="Barry K."/>
            <person name="Brewer H.M."/>
            <person name="Purvine S.O."/>
            <person name="Wright A.T."/>
            <person name="Boxma B."/>
            <person name="Van Alen T."/>
            <person name="Hackstein J.H."/>
            <person name="Baker S.E."/>
            <person name="Grigoriev I.V."/>
            <person name="O'Malley M.A."/>
        </authorList>
    </citation>
    <scope>NUCLEOTIDE SEQUENCE [LARGE SCALE GENOMIC DNA]</scope>
    <source>
        <strain evidence="1 2">S4</strain>
    </source>
</reference>
<gene>
    <name evidence="1" type="ORF">BCR32DRAFT_277998</name>
</gene>
<reference evidence="1 2" key="2">
    <citation type="submission" date="2016-08" db="EMBL/GenBank/DDBJ databases">
        <title>Pervasive Adenine N6-methylation of Active Genes in Fungi.</title>
        <authorList>
            <consortium name="DOE Joint Genome Institute"/>
            <person name="Mondo S.J."/>
            <person name="Dannebaum R.O."/>
            <person name="Kuo R.C."/>
            <person name="Labutti K."/>
            <person name="Haridas S."/>
            <person name="Kuo A."/>
            <person name="Salamov A."/>
            <person name="Ahrendt S.R."/>
            <person name="Lipzen A."/>
            <person name="Sullivan W."/>
            <person name="Andreopoulos W.B."/>
            <person name="Clum A."/>
            <person name="Lindquist E."/>
            <person name="Daum C."/>
            <person name="Ramamoorthy G.K."/>
            <person name="Gryganskyi A."/>
            <person name="Culley D."/>
            <person name="Magnuson J.K."/>
            <person name="James T.Y."/>
            <person name="O'Malley M.A."/>
            <person name="Stajich J.E."/>
            <person name="Spatafora J.W."/>
            <person name="Visel A."/>
            <person name="Grigoriev I.V."/>
        </authorList>
    </citation>
    <scope>NUCLEOTIDE SEQUENCE [LARGE SCALE GENOMIC DNA]</scope>
    <source>
        <strain evidence="1 2">S4</strain>
    </source>
</reference>
<keyword evidence="2" id="KW-1185">Reference proteome</keyword>
<evidence type="ECO:0000313" key="1">
    <source>
        <dbReference type="EMBL" id="ORX83498.1"/>
    </source>
</evidence>
<organism evidence="1 2">
    <name type="scientific">Anaeromyces robustus</name>
    <dbReference type="NCBI Taxonomy" id="1754192"/>
    <lineage>
        <taxon>Eukaryota</taxon>
        <taxon>Fungi</taxon>
        <taxon>Fungi incertae sedis</taxon>
        <taxon>Chytridiomycota</taxon>
        <taxon>Chytridiomycota incertae sedis</taxon>
        <taxon>Neocallimastigomycetes</taxon>
        <taxon>Neocallimastigales</taxon>
        <taxon>Neocallimastigaceae</taxon>
        <taxon>Anaeromyces</taxon>
    </lineage>
</organism>
<proteinExistence type="predicted"/>
<accession>A0A1Y1XCN2</accession>
<dbReference type="EMBL" id="MCFG01000072">
    <property type="protein sequence ID" value="ORX83498.1"/>
    <property type="molecule type" value="Genomic_DNA"/>
</dbReference>
<sequence length="153" mass="18408">MIYFYVIIYSSSHQSCTFSLLSIMETIHQYIFNYRPVVLLLFDLKAISLCKLINEIKSSVIEVSHPIYNYNEFFKKSKCFYRTRELAYELGFTFECKYRSTLLDIGTGNGERYLFYKWKHFRKIIYVEPDHEKNKSFERASLRYAHSENVIIL</sequence>
<protein>
    <recommendedName>
        <fullName evidence="3">Methyltransferase domain-containing protein</fullName>
    </recommendedName>
</protein>
<dbReference type="Proteomes" id="UP000193944">
    <property type="component" value="Unassembled WGS sequence"/>
</dbReference>
<evidence type="ECO:0000313" key="2">
    <source>
        <dbReference type="Proteomes" id="UP000193944"/>
    </source>
</evidence>
<dbReference type="OrthoDB" id="416496at2759"/>
<dbReference type="AlphaFoldDB" id="A0A1Y1XCN2"/>
<evidence type="ECO:0008006" key="3">
    <source>
        <dbReference type="Google" id="ProtNLM"/>
    </source>
</evidence>